<reference evidence="4 5" key="1">
    <citation type="submission" date="2018-06" db="EMBL/GenBank/DDBJ databases">
        <title>Complete Genomes of Monosporascus.</title>
        <authorList>
            <person name="Robinson A.J."/>
            <person name="Natvig D.O."/>
        </authorList>
    </citation>
    <scope>NUCLEOTIDE SEQUENCE [LARGE SCALE GENOMIC DNA]</scope>
    <source>
        <strain evidence="4 5">CBS 110550</strain>
    </source>
</reference>
<dbReference type="GO" id="GO:0016810">
    <property type="term" value="F:hydrolase activity, acting on carbon-nitrogen (but not peptide) bonds"/>
    <property type="evidence" value="ECO:0007669"/>
    <property type="project" value="InterPro"/>
</dbReference>
<evidence type="ECO:0000313" key="4">
    <source>
        <dbReference type="EMBL" id="RYP08931.1"/>
    </source>
</evidence>
<dbReference type="InterPro" id="IPR032466">
    <property type="entry name" value="Metal_Hydrolase"/>
</dbReference>
<sequence length="645" mass="68969">MTSTFNKLLLVCFAGTTLCEPLVSCAALPIADTLFVNGTIHTLDTGSTTVVDGALAITNGTITCVGTEVACKPAVGNSTKVVDLNGKAVIPGLIDTHIHPIDAGRAMLGCSLRFQQLTQDALRKVIQACLDRQPGETGLLMVTEFDREGFTTINGPGNKAMLDLLNTTRPIGIVASNQHNVFVNSKTLQLLNITRDTPDPPGGRIGRDSKGEPTGFLEENASGPVRELGGDRGISQIDASIAALAQLRQKGITTILDALQGRHDAWTKLKAQGDLTVRVFTCFGVFGSLDFPSIVAQAQDVKKTLDSGALVANAPGQIWRHVKFFTDGVLPEVSQSGFLLEPYLVDSGNGTWVPGKNFGIPNSNQSQIMEIITRTLDAGLNIHLHAVGDAAVRSVLNAAEAMNRTFRPSDIGIAHAELVAVDDRQRFGKLGIPVIASYQWAQKATYWADLNEKALGPERMSRVEAHAVLNDQGTLLAYGSDWPVDPLDPFLALSIGVNRQGDPQNRNSHASFGPQFVGRLDQLPGLSREVALRGMTTAAAKYLDSSDSIGSLEVGKFADLVVIDRDYFDEAAVPNEQLARNKVLLTMVGGRPVFTDNSTTFLPAEWVAESDRLNSNPVVKSISPGNILSRAVTGRACGSHFGHAH</sequence>
<protein>
    <recommendedName>
        <fullName evidence="3">Amidohydrolase 3 domain-containing protein</fullName>
    </recommendedName>
</protein>
<evidence type="ECO:0000256" key="1">
    <source>
        <dbReference type="SAM" id="MobiDB-lite"/>
    </source>
</evidence>
<comment type="caution">
    <text evidence="4">The sequence shown here is derived from an EMBL/GenBank/DDBJ whole genome shotgun (WGS) entry which is preliminary data.</text>
</comment>
<dbReference type="SUPFAM" id="SSF51556">
    <property type="entry name" value="Metallo-dependent hydrolases"/>
    <property type="match status" value="1"/>
</dbReference>
<dbReference type="Gene3D" id="2.30.40.10">
    <property type="entry name" value="Urease, subunit C, domain 1"/>
    <property type="match status" value="1"/>
</dbReference>
<dbReference type="Gene3D" id="3.10.310.70">
    <property type="match status" value="1"/>
</dbReference>
<dbReference type="InterPro" id="IPR033932">
    <property type="entry name" value="YtcJ-like"/>
</dbReference>
<feature type="domain" description="Amidohydrolase 3" evidence="3">
    <location>
        <begin position="80"/>
        <end position="594"/>
    </location>
</feature>
<proteinExistence type="predicted"/>
<evidence type="ECO:0000259" key="3">
    <source>
        <dbReference type="Pfam" id="PF07969"/>
    </source>
</evidence>
<organism evidence="4 5">
    <name type="scientific">Monosporascus ibericus</name>
    <dbReference type="NCBI Taxonomy" id="155417"/>
    <lineage>
        <taxon>Eukaryota</taxon>
        <taxon>Fungi</taxon>
        <taxon>Dikarya</taxon>
        <taxon>Ascomycota</taxon>
        <taxon>Pezizomycotina</taxon>
        <taxon>Sordariomycetes</taxon>
        <taxon>Xylariomycetidae</taxon>
        <taxon>Xylariales</taxon>
        <taxon>Xylariales incertae sedis</taxon>
        <taxon>Monosporascus</taxon>
    </lineage>
</organism>
<evidence type="ECO:0000313" key="5">
    <source>
        <dbReference type="Proteomes" id="UP000293360"/>
    </source>
</evidence>
<dbReference type="InterPro" id="IPR013108">
    <property type="entry name" value="Amidohydro_3"/>
</dbReference>
<evidence type="ECO:0000256" key="2">
    <source>
        <dbReference type="SAM" id="SignalP"/>
    </source>
</evidence>
<dbReference type="OrthoDB" id="194468at2759"/>
<dbReference type="CDD" id="cd01300">
    <property type="entry name" value="YtcJ_like"/>
    <property type="match status" value="1"/>
</dbReference>
<dbReference type="AlphaFoldDB" id="A0A4Q4TNU9"/>
<dbReference type="InterPro" id="IPR011059">
    <property type="entry name" value="Metal-dep_hydrolase_composite"/>
</dbReference>
<keyword evidence="2" id="KW-0732">Signal</keyword>
<dbReference type="PANTHER" id="PTHR22642:SF2">
    <property type="entry name" value="PROTEIN LONG AFTER FAR-RED 3"/>
    <property type="match status" value="1"/>
</dbReference>
<dbReference type="STRING" id="155417.A0A4Q4TNU9"/>
<feature type="region of interest" description="Disordered" evidence="1">
    <location>
        <begin position="193"/>
        <end position="223"/>
    </location>
</feature>
<gene>
    <name evidence="4" type="ORF">DL764_001584</name>
</gene>
<accession>A0A4Q4TNU9</accession>
<dbReference type="Proteomes" id="UP000293360">
    <property type="component" value="Unassembled WGS sequence"/>
</dbReference>
<name>A0A4Q4TNU9_9PEZI</name>
<feature type="signal peptide" evidence="2">
    <location>
        <begin position="1"/>
        <end position="19"/>
    </location>
</feature>
<dbReference type="EMBL" id="QJNU01000051">
    <property type="protein sequence ID" value="RYP08931.1"/>
    <property type="molecule type" value="Genomic_DNA"/>
</dbReference>
<dbReference type="SUPFAM" id="SSF51338">
    <property type="entry name" value="Composite domain of metallo-dependent hydrolases"/>
    <property type="match status" value="1"/>
</dbReference>
<dbReference type="PANTHER" id="PTHR22642">
    <property type="entry name" value="IMIDAZOLONEPROPIONASE"/>
    <property type="match status" value="1"/>
</dbReference>
<dbReference type="Gene3D" id="3.20.20.140">
    <property type="entry name" value="Metal-dependent hydrolases"/>
    <property type="match status" value="1"/>
</dbReference>
<dbReference type="Pfam" id="PF07969">
    <property type="entry name" value="Amidohydro_3"/>
    <property type="match status" value="1"/>
</dbReference>
<keyword evidence="5" id="KW-1185">Reference proteome</keyword>
<feature type="chain" id="PRO_5020744380" description="Amidohydrolase 3 domain-containing protein" evidence="2">
    <location>
        <begin position="20"/>
        <end position="645"/>
    </location>
</feature>